<keyword evidence="2 5" id="KW-0863">Zinc-finger</keyword>
<dbReference type="Proteomes" id="UP000759131">
    <property type="component" value="Unassembled WGS sequence"/>
</dbReference>
<keyword evidence="3" id="KW-0862">Zinc</keyword>
<feature type="compositionally biased region" description="Low complexity" evidence="7">
    <location>
        <begin position="130"/>
        <end position="140"/>
    </location>
</feature>
<evidence type="ECO:0000256" key="5">
    <source>
        <dbReference type="PROSITE-ProRule" id="PRU00309"/>
    </source>
</evidence>
<protein>
    <recommendedName>
        <fullName evidence="8">THAP-type domain-containing protein</fullName>
    </recommendedName>
</protein>
<dbReference type="Pfam" id="PF05485">
    <property type="entry name" value="THAP"/>
    <property type="match status" value="1"/>
</dbReference>
<feature type="region of interest" description="Disordered" evidence="7">
    <location>
        <begin position="128"/>
        <end position="155"/>
    </location>
</feature>
<evidence type="ECO:0000256" key="2">
    <source>
        <dbReference type="ARBA" id="ARBA00022771"/>
    </source>
</evidence>
<keyword evidence="4 5" id="KW-0238">DNA-binding</keyword>
<dbReference type="EMBL" id="CAJPIZ010028756">
    <property type="protein sequence ID" value="CAG2119544.1"/>
    <property type="molecule type" value="Genomic_DNA"/>
</dbReference>
<feature type="non-terminal residue" evidence="9">
    <location>
        <position position="1"/>
    </location>
</feature>
<dbReference type="Pfam" id="PF12017">
    <property type="entry name" value="Tnp_P_element"/>
    <property type="match status" value="1"/>
</dbReference>
<dbReference type="InterPro" id="IPR006612">
    <property type="entry name" value="THAP_Znf"/>
</dbReference>
<dbReference type="GO" id="GO:0043565">
    <property type="term" value="F:sequence-specific DNA binding"/>
    <property type="evidence" value="ECO:0007669"/>
    <property type="project" value="InterPro"/>
</dbReference>
<feature type="coiled-coil region" evidence="6">
    <location>
        <begin position="157"/>
        <end position="191"/>
    </location>
</feature>
<dbReference type="SMART" id="SM00692">
    <property type="entry name" value="DM3"/>
    <property type="match status" value="1"/>
</dbReference>
<organism evidence="9">
    <name type="scientific">Medioppia subpectinata</name>
    <dbReference type="NCBI Taxonomy" id="1979941"/>
    <lineage>
        <taxon>Eukaryota</taxon>
        <taxon>Metazoa</taxon>
        <taxon>Ecdysozoa</taxon>
        <taxon>Arthropoda</taxon>
        <taxon>Chelicerata</taxon>
        <taxon>Arachnida</taxon>
        <taxon>Acari</taxon>
        <taxon>Acariformes</taxon>
        <taxon>Sarcoptiformes</taxon>
        <taxon>Oribatida</taxon>
        <taxon>Brachypylina</taxon>
        <taxon>Oppioidea</taxon>
        <taxon>Oppiidae</taxon>
        <taxon>Medioppia</taxon>
    </lineage>
</organism>
<evidence type="ECO:0000313" key="10">
    <source>
        <dbReference type="Proteomes" id="UP000759131"/>
    </source>
</evidence>
<dbReference type="SUPFAM" id="SSF57716">
    <property type="entry name" value="Glucocorticoid receptor-like (DNA-binding domain)"/>
    <property type="match status" value="1"/>
</dbReference>
<dbReference type="OrthoDB" id="5982876at2759"/>
<keyword evidence="6" id="KW-0175">Coiled coil</keyword>
<evidence type="ECO:0000256" key="1">
    <source>
        <dbReference type="ARBA" id="ARBA00022723"/>
    </source>
</evidence>
<dbReference type="PANTHER" id="PTHR46600:SF11">
    <property type="entry name" value="THAP DOMAIN-CONTAINING PROTEIN 10"/>
    <property type="match status" value="1"/>
</dbReference>
<evidence type="ECO:0000256" key="7">
    <source>
        <dbReference type="SAM" id="MobiDB-lite"/>
    </source>
</evidence>
<dbReference type="InterPro" id="IPR026516">
    <property type="entry name" value="THAP1/10"/>
</dbReference>
<sequence>MSRNVCCVESCHNTKHENPRLSFHNFPTKEPQRLKKWVEFCENETLMKLYEKNDPKLEHKSICSQHFDDNTYNNPVKKIRLMCNALPTIKCNLKKDTNSSDQTQSQPPVQVIPAQLLLRTNLSRSWRSSNQNANQNYAQNDSLTDETKQKTKSNPIIKQYSDKHLRYENEIRNLRDKLKKSKKQVMNLRYRLKRTEAIGNTKKCKLNYIIKCIKTLSEEALNSVMSEIIEYHLTTAFLNKTRVQKWSNKMKKFCADLYHKSPTAYCFLQKTLTLPTKKTVLKFTEDRIQSAKNETFKQLVNDSNTDNMDSDVNQMIVKFTEQ</sequence>
<keyword evidence="10" id="KW-1185">Reference proteome</keyword>
<evidence type="ECO:0000259" key="8">
    <source>
        <dbReference type="PROSITE" id="PS50950"/>
    </source>
</evidence>
<dbReference type="AlphaFoldDB" id="A0A7R9QFS0"/>
<dbReference type="PROSITE" id="PS50950">
    <property type="entry name" value="ZF_THAP"/>
    <property type="match status" value="1"/>
</dbReference>
<dbReference type="InterPro" id="IPR021896">
    <property type="entry name" value="THAP9-like_HTH"/>
</dbReference>
<keyword evidence="1" id="KW-0479">Metal-binding</keyword>
<reference evidence="9" key="1">
    <citation type="submission" date="2020-11" db="EMBL/GenBank/DDBJ databases">
        <authorList>
            <person name="Tran Van P."/>
        </authorList>
    </citation>
    <scope>NUCLEOTIDE SEQUENCE</scope>
</reference>
<evidence type="ECO:0000256" key="6">
    <source>
        <dbReference type="SAM" id="Coils"/>
    </source>
</evidence>
<evidence type="ECO:0000256" key="3">
    <source>
        <dbReference type="ARBA" id="ARBA00022833"/>
    </source>
</evidence>
<proteinExistence type="predicted"/>
<dbReference type="PANTHER" id="PTHR46600">
    <property type="entry name" value="THAP DOMAIN-CONTAINING"/>
    <property type="match status" value="1"/>
</dbReference>
<dbReference type="GO" id="GO:0008270">
    <property type="term" value="F:zinc ion binding"/>
    <property type="evidence" value="ECO:0007669"/>
    <property type="project" value="UniProtKB-KW"/>
</dbReference>
<dbReference type="EMBL" id="OC883331">
    <property type="protein sequence ID" value="CAD7643227.1"/>
    <property type="molecule type" value="Genomic_DNA"/>
</dbReference>
<accession>A0A7R9QFS0</accession>
<dbReference type="SMART" id="SM00980">
    <property type="entry name" value="THAP"/>
    <property type="match status" value="1"/>
</dbReference>
<gene>
    <name evidence="9" type="ORF">OSB1V03_LOCUS19492</name>
</gene>
<name>A0A7R9QFS0_9ACAR</name>
<evidence type="ECO:0000256" key="4">
    <source>
        <dbReference type="ARBA" id="ARBA00023125"/>
    </source>
</evidence>
<evidence type="ECO:0000313" key="9">
    <source>
        <dbReference type="EMBL" id="CAD7643227.1"/>
    </source>
</evidence>
<feature type="domain" description="THAP-type" evidence="8">
    <location>
        <begin position="1"/>
        <end position="90"/>
    </location>
</feature>